<protein>
    <submittedName>
        <fullName evidence="2">VPDSG-CTERM exosortase interaction domain protein</fullName>
    </submittedName>
</protein>
<keyword evidence="1" id="KW-0472">Membrane</keyword>
<sequence length="128" mass="14327">MNKKSFFIGMLSGIVLTIAVLFIIGFVSQKNNEDDAIQRLEKPVSYENKKETSFKVFQVIGEDAALAKEISDKELDMYLGNTVVLIGKDFYSDQVITMKNPQRTGTYSYMNNGGMPMTVPIIEGDKVN</sequence>
<proteinExistence type="predicted"/>
<keyword evidence="1" id="KW-0812">Transmembrane</keyword>
<evidence type="ECO:0000313" key="2">
    <source>
        <dbReference type="EMBL" id="KGF50054.1"/>
    </source>
</evidence>
<evidence type="ECO:0000256" key="1">
    <source>
        <dbReference type="SAM" id="Phobius"/>
    </source>
</evidence>
<gene>
    <name evidence="2" type="ORF">HMPREF0654_02775</name>
</gene>
<reference evidence="2 3" key="1">
    <citation type="submission" date="2014-07" db="EMBL/GenBank/DDBJ databases">
        <authorList>
            <person name="McCorrison J."/>
            <person name="Sanka R."/>
            <person name="Torralba M."/>
            <person name="Gillis M."/>
            <person name="Haft D.H."/>
            <person name="Methe B."/>
            <person name="Sutton G."/>
            <person name="Nelson K.E."/>
        </authorList>
    </citation>
    <scope>NUCLEOTIDE SEQUENCE [LARGE SCALE GENOMIC DNA]</scope>
    <source>
        <strain evidence="2 3">DNF00882</strain>
    </source>
</reference>
<accession>A0A096CXK8</accession>
<evidence type="ECO:0000313" key="3">
    <source>
        <dbReference type="Proteomes" id="UP000029538"/>
    </source>
</evidence>
<comment type="caution">
    <text evidence="2">The sequence shown here is derived from an EMBL/GenBank/DDBJ whole genome shotgun (WGS) entry which is preliminary data.</text>
</comment>
<dbReference type="Proteomes" id="UP000029538">
    <property type="component" value="Unassembled WGS sequence"/>
</dbReference>
<feature type="transmembrane region" description="Helical" evidence="1">
    <location>
        <begin position="6"/>
        <end position="27"/>
    </location>
</feature>
<dbReference type="RefSeq" id="WP_036882472.1">
    <property type="nucleotide sequence ID" value="NZ_JRNR01000016.1"/>
</dbReference>
<name>A0A096CXK8_9BACT</name>
<dbReference type="AlphaFoldDB" id="A0A096CXK8"/>
<dbReference type="EMBL" id="JRNR01000016">
    <property type="protein sequence ID" value="KGF50054.1"/>
    <property type="molecule type" value="Genomic_DNA"/>
</dbReference>
<organism evidence="2 3">
    <name type="scientific">Prevotella disiens DNF00882</name>
    <dbReference type="NCBI Taxonomy" id="1401075"/>
    <lineage>
        <taxon>Bacteria</taxon>
        <taxon>Pseudomonadati</taxon>
        <taxon>Bacteroidota</taxon>
        <taxon>Bacteroidia</taxon>
        <taxon>Bacteroidales</taxon>
        <taxon>Prevotellaceae</taxon>
        <taxon>Prevotella</taxon>
    </lineage>
</organism>
<keyword evidence="1" id="KW-1133">Transmembrane helix</keyword>